<accession>A0ABS5KGF5</accession>
<dbReference type="InterPro" id="IPR051606">
    <property type="entry name" value="Polyketide_Oxido-like"/>
</dbReference>
<dbReference type="Proteomes" id="UP000730482">
    <property type="component" value="Unassembled WGS sequence"/>
</dbReference>
<dbReference type="InterPro" id="IPR036291">
    <property type="entry name" value="NAD(P)-bd_dom_sf"/>
</dbReference>
<comment type="caution">
    <text evidence="2">The sequence shown here is derived from an EMBL/GenBank/DDBJ whole genome shotgun (WGS) entry which is preliminary data.</text>
</comment>
<dbReference type="EMBL" id="JAAFYZ010000002">
    <property type="protein sequence ID" value="MBS2545289.1"/>
    <property type="molecule type" value="Genomic_DNA"/>
</dbReference>
<reference evidence="2 3" key="1">
    <citation type="submission" date="2020-02" db="EMBL/GenBank/DDBJ databases">
        <title>Acidophilic actinobacteria isolated from forest soil.</title>
        <authorList>
            <person name="Golinska P."/>
        </authorList>
    </citation>
    <scope>NUCLEOTIDE SEQUENCE [LARGE SCALE GENOMIC DNA]</scope>
    <source>
        <strain evidence="2 3">NL8</strain>
    </source>
</reference>
<evidence type="ECO:0000313" key="2">
    <source>
        <dbReference type="EMBL" id="MBS2545289.1"/>
    </source>
</evidence>
<feature type="domain" description="NAD(P)-binding" evidence="1">
    <location>
        <begin position="7"/>
        <end position="199"/>
    </location>
</feature>
<dbReference type="Gene3D" id="3.40.50.720">
    <property type="entry name" value="NAD(P)-binding Rossmann-like Domain"/>
    <property type="match status" value="1"/>
</dbReference>
<evidence type="ECO:0000313" key="3">
    <source>
        <dbReference type="Proteomes" id="UP000730482"/>
    </source>
</evidence>
<protein>
    <submittedName>
        <fullName evidence="2">NAD(P)H-binding protein</fullName>
    </submittedName>
</protein>
<proteinExistence type="predicted"/>
<sequence>MDIVLFGATGMIGSRIAAEAAARGHNVTAVSRSGAQPDGQSARVAPAVGDAGDPARVAELVKNADVVAAALVGPRDGTDPRGPLVRLYTDFLSGVRDGGAPRTVIVGGAGTLLVAPGTRLVDLPDFPDTYKPEALAHGAVLDMLRADPALPTWTYISPAPEIGPGTRTGEFRLGVGDDLLPDAGHISAEDYAIAFVDELESGAHPRQRLSVAQSVAQPVAQKA</sequence>
<dbReference type="PANTHER" id="PTHR43355:SF2">
    <property type="entry name" value="FLAVIN REDUCTASE (NADPH)"/>
    <property type="match status" value="1"/>
</dbReference>
<dbReference type="InterPro" id="IPR016040">
    <property type="entry name" value="NAD(P)-bd_dom"/>
</dbReference>
<dbReference type="Pfam" id="PF13460">
    <property type="entry name" value="NAD_binding_10"/>
    <property type="match status" value="1"/>
</dbReference>
<organism evidence="2 3">
    <name type="scientific">Catenulispora pinistramenti</name>
    <dbReference type="NCBI Taxonomy" id="2705254"/>
    <lineage>
        <taxon>Bacteria</taxon>
        <taxon>Bacillati</taxon>
        <taxon>Actinomycetota</taxon>
        <taxon>Actinomycetes</taxon>
        <taxon>Catenulisporales</taxon>
        <taxon>Catenulisporaceae</taxon>
        <taxon>Catenulispora</taxon>
    </lineage>
</organism>
<name>A0ABS5KGF5_9ACTN</name>
<evidence type="ECO:0000259" key="1">
    <source>
        <dbReference type="Pfam" id="PF13460"/>
    </source>
</evidence>
<keyword evidence="3" id="KW-1185">Reference proteome</keyword>
<gene>
    <name evidence="2" type="ORF">KGQ19_00255</name>
</gene>
<dbReference type="RefSeq" id="WP_212006960.1">
    <property type="nucleotide sequence ID" value="NZ_JAAFYZ010000002.1"/>
</dbReference>
<dbReference type="SUPFAM" id="SSF51735">
    <property type="entry name" value="NAD(P)-binding Rossmann-fold domains"/>
    <property type="match status" value="1"/>
</dbReference>
<dbReference type="PANTHER" id="PTHR43355">
    <property type="entry name" value="FLAVIN REDUCTASE (NADPH)"/>
    <property type="match status" value="1"/>
</dbReference>